<name>A0A2S4L8D1_9HYPO</name>
<sequence>MQRAKAAGDEMASQSNTTEARDQKPGALFRTPDGQLAYPEYVPPAINWPEEPLMRRASSEARERQRQRQRQKSTPFPTTEAPTTDRPRRPSLVKKWQTAGLPKLSAATTTPEPMARMRAWSLSYPSGTTRRGSMVEDESSSSSEDEDVVPLTDQPEDVDEAIVKVSTRDSTGRRPSRADVKDQRRRRFHAGDENYQTSGKFRKDGRLRITIHETAHTGYIAKALGAAAHRIMPKKTKTPSPSAATPTRELKSAPRLNVVIMVIGSRGDAQPFLKIGKVLKEQYGHRVRIATHPAFRDFVERDSGLEFFSVGGDPSELMAFMVKNPGMIPTLETVRTGEIGRRRDAMAEMFEGFWRACINATDDEKDLENLRMMGCKDPFVADVIIANPPSFAHIHCAEALGIPLQLVFTFPYTPTQAFPHPLASIKKSNVDPGYTNFISYPLVEMMTWQGLGDLVNNFRVKTLNLDPVSTLWAPGATYRMHVPFTYLWSPGLVPKPEDWGDEIDVSGFVFLDLATTFHPPRELVDFLDAGEPPIYIGFGSIVVDDADSFTEMIFEGVEKAGVRALVSRGWGGFGRDDVPDNIFMLGNTPHDWLFPRVKGVVIHGGAGTTAIALKCGLPTMIVPFFGDQHFWGSMVGSSGAGPMPVPYKYLDSDKLAEGIQYLLTDEAEAAAGDIAESIAREGDGADNAVKSLQWHLSQYGPNNMRCSIFKDQVAVWRPKDCNHLRLSPLAAYILVESGQLSWKKLRLLRHVEWNDFEGPGEPVTGLAGSLTQTLRGIFAGIGGAPYRLGRTAKKRIKKKMQRRRDKQQRDGKQPNGDAPNGEMSNRRASKDMPDQARRPSIAAPGPGEYVTDVTMSVRQTALAITKAPASLFLALSQGFHNAPRLYGDDTVRRPTRITGFHSGLVASRKEFVYGLYDGITGVVRLPVRGARRNGVAGFIKGTGMGLTGFVLKTTSAVVGPVGYTLQGLVKQVERPQCPQEFVRSARITQGRRESDALSEPERARLRA</sequence>
<dbReference type="InterPro" id="IPR050426">
    <property type="entry name" value="Glycosyltransferase_28"/>
</dbReference>
<feature type="compositionally biased region" description="Polar residues" evidence="2">
    <location>
        <begin position="72"/>
        <end position="82"/>
    </location>
</feature>
<proteinExistence type="predicted"/>
<feature type="region of interest" description="Disordered" evidence="2">
    <location>
        <begin position="1"/>
        <end position="199"/>
    </location>
</feature>
<keyword evidence="6" id="KW-1185">Reference proteome</keyword>
<dbReference type="Gene3D" id="3.40.50.2000">
    <property type="entry name" value="Glycogen Phosphorylase B"/>
    <property type="match status" value="2"/>
</dbReference>
<dbReference type="PANTHER" id="PTHR48050">
    <property type="entry name" value="STEROL 3-BETA-GLUCOSYLTRANSFERASE"/>
    <property type="match status" value="1"/>
</dbReference>
<dbReference type="Pfam" id="PF06722">
    <property type="entry name" value="EryCIII-like_C"/>
    <property type="match status" value="1"/>
</dbReference>
<feature type="region of interest" description="Disordered" evidence="2">
    <location>
        <begin position="790"/>
        <end position="848"/>
    </location>
</feature>
<dbReference type="SUPFAM" id="SSF53756">
    <property type="entry name" value="UDP-Glycosyltransferase/glycogen phosphorylase"/>
    <property type="match status" value="1"/>
</dbReference>
<evidence type="ECO:0000256" key="2">
    <source>
        <dbReference type="SAM" id="MobiDB-lite"/>
    </source>
</evidence>
<dbReference type="OrthoDB" id="5835829at2759"/>
<gene>
    <name evidence="5" type="ORF">TPAR_01106</name>
</gene>
<keyword evidence="1 5" id="KW-0808">Transferase</keyword>
<evidence type="ECO:0000313" key="6">
    <source>
        <dbReference type="Proteomes" id="UP000237481"/>
    </source>
</evidence>
<evidence type="ECO:0000259" key="3">
    <source>
        <dbReference type="Pfam" id="PF03033"/>
    </source>
</evidence>
<organism evidence="5 6">
    <name type="scientific">Tolypocladium paradoxum</name>
    <dbReference type="NCBI Taxonomy" id="94208"/>
    <lineage>
        <taxon>Eukaryota</taxon>
        <taxon>Fungi</taxon>
        <taxon>Dikarya</taxon>
        <taxon>Ascomycota</taxon>
        <taxon>Pezizomycotina</taxon>
        <taxon>Sordariomycetes</taxon>
        <taxon>Hypocreomycetidae</taxon>
        <taxon>Hypocreales</taxon>
        <taxon>Ophiocordycipitaceae</taxon>
        <taxon>Tolypocladium</taxon>
    </lineage>
</organism>
<feature type="region of interest" description="Disordered" evidence="2">
    <location>
        <begin position="988"/>
        <end position="1007"/>
    </location>
</feature>
<dbReference type="InterPro" id="IPR002213">
    <property type="entry name" value="UDP_glucos_trans"/>
</dbReference>
<dbReference type="InterPro" id="IPR010610">
    <property type="entry name" value="EryCIII-like_C"/>
</dbReference>
<protein>
    <submittedName>
        <fullName evidence="5">Sterol 3-beta-glucosyltransferase UGT80B1</fullName>
    </submittedName>
</protein>
<evidence type="ECO:0000313" key="5">
    <source>
        <dbReference type="EMBL" id="POR38705.1"/>
    </source>
</evidence>
<dbReference type="CDD" id="cd03784">
    <property type="entry name" value="GT1_Gtf-like"/>
    <property type="match status" value="1"/>
</dbReference>
<comment type="caution">
    <text evidence="5">The sequence shown here is derived from an EMBL/GenBank/DDBJ whole genome shotgun (WGS) entry which is preliminary data.</text>
</comment>
<dbReference type="PANTHER" id="PTHR48050:SF5">
    <property type="entry name" value="UDP-GLUCOSE,STEROL TRANSFERASE"/>
    <property type="match status" value="1"/>
</dbReference>
<dbReference type="Proteomes" id="UP000237481">
    <property type="component" value="Unassembled WGS sequence"/>
</dbReference>
<dbReference type="InterPro" id="IPR004276">
    <property type="entry name" value="GlycoTrans_28_N"/>
</dbReference>
<feature type="compositionally biased region" description="Basic and acidic residues" evidence="2">
    <location>
        <begin position="824"/>
        <end position="837"/>
    </location>
</feature>
<feature type="domain" description="Erythromycin biosynthesis protein CIII-like C-terminal" evidence="4">
    <location>
        <begin position="577"/>
        <end position="672"/>
    </location>
</feature>
<feature type="compositionally biased region" description="Acidic residues" evidence="2">
    <location>
        <begin position="135"/>
        <end position="160"/>
    </location>
</feature>
<feature type="domain" description="Glycosyltransferase family 28 N-terminal" evidence="3">
    <location>
        <begin position="258"/>
        <end position="419"/>
    </location>
</feature>
<feature type="compositionally biased region" description="Basic and acidic residues" evidence="2">
    <location>
        <begin position="52"/>
        <end position="66"/>
    </location>
</feature>
<dbReference type="STRING" id="94208.A0A2S4L8D1"/>
<dbReference type="FunFam" id="3.40.50.2000:FF:000009">
    <property type="entry name" value="Sterol 3-beta-glucosyltransferase UGT80A2"/>
    <property type="match status" value="1"/>
</dbReference>
<evidence type="ECO:0000256" key="1">
    <source>
        <dbReference type="ARBA" id="ARBA00022679"/>
    </source>
</evidence>
<dbReference type="AlphaFoldDB" id="A0A2S4L8D1"/>
<dbReference type="Pfam" id="PF03033">
    <property type="entry name" value="Glyco_transf_28"/>
    <property type="match status" value="1"/>
</dbReference>
<dbReference type="GO" id="GO:0016906">
    <property type="term" value="F:sterol 3-beta-glucosyltransferase activity"/>
    <property type="evidence" value="ECO:0007669"/>
    <property type="project" value="UniProtKB-ARBA"/>
</dbReference>
<evidence type="ECO:0000259" key="4">
    <source>
        <dbReference type="Pfam" id="PF06722"/>
    </source>
</evidence>
<feature type="compositionally biased region" description="Basic and acidic residues" evidence="2">
    <location>
        <begin position="990"/>
        <end position="1007"/>
    </location>
</feature>
<dbReference type="GO" id="GO:0005975">
    <property type="term" value="P:carbohydrate metabolic process"/>
    <property type="evidence" value="ECO:0007669"/>
    <property type="project" value="InterPro"/>
</dbReference>
<dbReference type="FunFam" id="3.40.50.2000:FF:000100">
    <property type="entry name" value="Glycosyltransferase family 1 protein"/>
    <property type="match status" value="1"/>
</dbReference>
<feature type="compositionally biased region" description="Basic and acidic residues" evidence="2">
    <location>
        <begin position="166"/>
        <end position="182"/>
    </location>
</feature>
<accession>A0A2S4L8D1</accession>
<dbReference type="EMBL" id="PKSG01000110">
    <property type="protein sequence ID" value="POR38705.1"/>
    <property type="molecule type" value="Genomic_DNA"/>
</dbReference>
<feature type="compositionally biased region" description="Basic residues" evidence="2">
    <location>
        <begin position="790"/>
        <end position="806"/>
    </location>
</feature>
<feature type="non-terminal residue" evidence="5">
    <location>
        <position position="1007"/>
    </location>
</feature>
<reference evidence="5 6" key="1">
    <citation type="submission" date="2018-01" db="EMBL/GenBank/DDBJ databases">
        <title>Harnessing the power of phylogenomics to disentangle the directionality and signatures of interkingdom host jumping in the parasitic fungal genus Tolypocladium.</title>
        <authorList>
            <person name="Quandt C.A."/>
            <person name="Patterson W."/>
            <person name="Spatafora J.W."/>
        </authorList>
    </citation>
    <scope>NUCLEOTIDE SEQUENCE [LARGE SCALE GENOMIC DNA]</scope>
    <source>
        <strain evidence="5 6">NRBC 100945</strain>
    </source>
</reference>